<sequence length="60" mass="6959">MLLKEITKKCQERPKIIKTHGSLIIKTKWNATRKINNNNTDKEIIIKIIKTKKSKGEVSI</sequence>
<name>A0ABP2XTB7_9GAMM</name>
<evidence type="ECO:0000313" key="1">
    <source>
        <dbReference type="EMBL" id="ERG59432.1"/>
    </source>
</evidence>
<accession>A0ABP2XTB7</accession>
<proteinExistence type="predicted"/>
<dbReference type="EMBL" id="AHCF02000043">
    <property type="protein sequence ID" value="ERG59432.1"/>
    <property type="molecule type" value="Genomic_DNA"/>
</dbReference>
<protein>
    <submittedName>
        <fullName evidence="1">Uncharacterized protein</fullName>
    </submittedName>
</protein>
<reference evidence="1" key="2">
    <citation type="submission" date="2013-04" db="EMBL/GenBank/DDBJ databases">
        <title>Genome sequence of Pseudoalteromonas undina.</title>
        <authorList>
            <person name="Xie B.-B."/>
            <person name="Rong J.-C."/>
            <person name="Qin Q.-L."/>
            <person name="Shu Y.-L."/>
            <person name="Zhang Y.-Z."/>
        </authorList>
    </citation>
    <scope>NUCLEOTIDE SEQUENCE</scope>
    <source>
        <strain evidence="1">NCIMB 2128</strain>
    </source>
</reference>
<dbReference type="Proteomes" id="UP000016534">
    <property type="component" value="Unassembled WGS sequence"/>
</dbReference>
<organism evidence="1 2">
    <name type="scientific">Pseudoalteromonas undina</name>
    <dbReference type="NCBI Taxonomy" id="43660"/>
    <lineage>
        <taxon>Bacteria</taxon>
        <taxon>Pseudomonadati</taxon>
        <taxon>Pseudomonadota</taxon>
        <taxon>Gammaproteobacteria</taxon>
        <taxon>Alteromonadales</taxon>
        <taxon>Pseudoalteromonadaceae</taxon>
        <taxon>Pseudoalteromonas</taxon>
    </lineage>
</organism>
<keyword evidence="2" id="KW-1185">Reference proteome</keyword>
<gene>
    <name evidence="1" type="ORF">PUND_17208</name>
</gene>
<evidence type="ECO:0000313" key="2">
    <source>
        <dbReference type="Proteomes" id="UP000016534"/>
    </source>
</evidence>
<comment type="caution">
    <text evidence="1">The sequence shown here is derived from an EMBL/GenBank/DDBJ whole genome shotgun (WGS) entry which is preliminary data.</text>
</comment>
<reference evidence="1" key="1">
    <citation type="journal article" date="2012" name="J. Bacteriol.">
        <title>Genome sequences of type strains of seven species of the marine bacterium Pseudoalteromonas.</title>
        <authorList>
            <person name="Xie B.B."/>
            <person name="Shu Y.L."/>
            <person name="Qin Q.L."/>
            <person name="Rong J.C."/>
            <person name="Zhang X.Y."/>
            <person name="Chen X.L."/>
            <person name="Shi M."/>
            <person name="He H.L."/>
            <person name="Zhou B.C."/>
            <person name="Zhang Y.Z."/>
        </authorList>
    </citation>
    <scope>NUCLEOTIDE SEQUENCE [LARGE SCALE GENOMIC DNA]</scope>
    <source>
        <strain evidence="1">NCIMB 2128</strain>
    </source>
</reference>